<proteinExistence type="predicted"/>
<gene>
    <name evidence="1" type="ORF">C1O66_19605</name>
</gene>
<dbReference type="Proteomes" id="UP000235916">
    <property type="component" value="Unassembled WGS sequence"/>
</dbReference>
<evidence type="ECO:0000313" key="1">
    <source>
        <dbReference type="EMBL" id="PND39521.1"/>
    </source>
</evidence>
<comment type="caution">
    <text evidence="1">The sequence shown here is derived from an EMBL/GenBank/DDBJ whole genome shotgun (WGS) entry which is preliminary data.</text>
</comment>
<dbReference type="EMBL" id="POSP01000003">
    <property type="protein sequence ID" value="PND39521.1"/>
    <property type="molecule type" value="Genomic_DNA"/>
</dbReference>
<evidence type="ECO:0000313" key="2">
    <source>
        <dbReference type="Proteomes" id="UP000235916"/>
    </source>
</evidence>
<keyword evidence="2" id="KW-1185">Reference proteome</keyword>
<dbReference type="AlphaFoldDB" id="A0A2N8L1E3"/>
<reference evidence="1 2" key="1">
    <citation type="submission" date="2018-01" db="EMBL/GenBank/DDBJ databases">
        <title>Draft genome sequence of Paucibacter aquatile CR182 isolated from freshwater of the Nakdong River.</title>
        <authorList>
            <person name="Choi A."/>
            <person name="Chung E.J."/>
        </authorList>
    </citation>
    <scope>NUCLEOTIDE SEQUENCE [LARGE SCALE GENOMIC DNA]</scope>
    <source>
        <strain evidence="1 2">CR182</strain>
    </source>
</reference>
<name>A0A2N8L1E3_9BURK</name>
<protein>
    <recommendedName>
        <fullName evidence="3">DUF1795 domain-containing protein</fullName>
    </recommendedName>
</protein>
<organism evidence="1 2">
    <name type="scientific">Kinneretia aquatilis</name>
    <dbReference type="NCBI Taxonomy" id="2070761"/>
    <lineage>
        <taxon>Bacteria</taxon>
        <taxon>Pseudomonadati</taxon>
        <taxon>Pseudomonadota</taxon>
        <taxon>Betaproteobacteria</taxon>
        <taxon>Burkholderiales</taxon>
        <taxon>Sphaerotilaceae</taxon>
        <taxon>Roseateles</taxon>
    </lineage>
</organism>
<evidence type="ECO:0008006" key="3">
    <source>
        <dbReference type="Google" id="ProtNLM"/>
    </source>
</evidence>
<accession>A0A2N8L1E3</accession>
<sequence>MPASLAACSPGLDWREVRPADSGLLLMFPCKPEVHSRPATASEPVRMGMAQCKADGITFSVSWAEVRDPALVTPAMRQMRESVLSKLGAAEAGAPQALQVPGMTPSPEAVQLHLRSPAGPGGAGASEVDLALFTRGLWVYQVLMLAPKRQPAAWDGFINAMKLET</sequence>